<feature type="transmembrane region" description="Helical" evidence="1">
    <location>
        <begin position="62"/>
        <end position="83"/>
    </location>
</feature>
<dbReference type="InParanoid" id="A0A1Y5TVK2"/>
<evidence type="ECO:0000313" key="3">
    <source>
        <dbReference type="Proteomes" id="UP000193200"/>
    </source>
</evidence>
<protein>
    <submittedName>
        <fullName evidence="2">Uncharacterized protein</fullName>
    </submittedName>
</protein>
<organism evidence="2 3">
    <name type="scientific">Oceanibacterium hippocampi</name>
    <dbReference type="NCBI Taxonomy" id="745714"/>
    <lineage>
        <taxon>Bacteria</taxon>
        <taxon>Pseudomonadati</taxon>
        <taxon>Pseudomonadota</taxon>
        <taxon>Alphaproteobacteria</taxon>
        <taxon>Sneathiellales</taxon>
        <taxon>Sneathiellaceae</taxon>
        <taxon>Oceanibacterium</taxon>
    </lineage>
</organism>
<dbReference type="OrthoDB" id="7357449at2"/>
<evidence type="ECO:0000313" key="2">
    <source>
        <dbReference type="EMBL" id="SLN73096.1"/>
    </source>
</evidence>
<feature type="transmembrane region" description="Helical" evidence="1">
    <location>
        <begin position="12"/>
        <end position="32"/>
    </location>
</feature>
<feature type="transmembrane region" description="Helical" evidence="1">
    <location>
        <begin position="103"/>
        <end position="130"/>
    </location>
</feature>
<accession>A0A1Y5TVK2</accession>
<keyword evidence="3" id="KW-1185">Reference proteome</keyword>
<dbReference type="EMBL" id="FWFR01000003">
    <property type="protein sequence ID" value="SLN73096.1"/>
    <property type="molecule type" value="Genomic_DNA"/>
</dbReference>
<keyword evidence="1" id="KW-0472">Membrane</keyword>
<feature type="transmembrane region" description="Helical" evidence="1">
    <location>
        <begin position="38"/>
        <end position="55"/>
    </location>
</feature>
<dbReference type="AlphaFoldDB" id="A0A1Y5TVK2"/>
<dbReference type="RefSeq" id="WP_085884901.1">
    <property type="nucleotide sequence ID" value="NZ_FWFR01000003.1"/>
</dbReference>
<sequence>MAKKAAAKAAGGGGSPVLLACLIGIMLIMLSFVALPSVMILICGMLPTIILFFTAPRRASGALATMFSLNLAGVLPVLGILWARGHSVPTASIMLADPFMWALMLGGAGLAMFLMWFMPHVAATVLGVRYRHELAVLEKRKAALVAEWGNRVIEEPRRQ</sequence>
<reference evidence="2 3" key="1">
    <citation type="submission" date="2017-03" db="EMBL/GenBank/DDBJ databases">
        <authorList>
            <person name="Afonso C.L."/>
            <person name="Miller P.J."/>
            <person name="Scott M.A."/>
            <person name="Spackman E."/>
            <person name="Goraichik I."/>
            <person name="Dimitrov K.M."/>
            <person name="Suarez D.L."/>
            <person name="Swayne D.E."/>
        </authorList>
    </citation>
    <scope>NUCLEOTIDE SEQUENCE [LARGE SCALE GENOMIC DNA]</scope>
    <source>
        <strain evidence="2 3">CECT 7691</strain>
    </source>
</reference>
<keyword evidence="1" id="KW-0812">Transmembrane</keyword>
<dbReference type="PROSITE" id="PS51257">
    <property type="entry name" value="PROKAR_LIPOPROTEIN"/>
    <property type="match status" value="1"/>
</dbReference>
<gene>
    <name evidence="2" type="ORF">OCH7691_03568</name>
</gene>
<evidence type="ECO:0000256" key="1">
    <source>
        <dbReference type="SAM" id="Phobius"/>
    </source>
</evidence>
<name>A0A1Y5TVK2_9PROT</name>
<keyword evidence="1" id="KW-1133">Transmembrane helix</keyword>
<dbReference type="Proteomes" id="UP000193200">
    <property type="component" value="Unassembled WGS sequence"/>
</dbReference>
<proteinExistence type="predicted"/>